<organism evidence="1 2">
    <name type="scientific">Tribonema minus</name>
    <dbReference type="NCBI Taxonomy" id="303371"/>
    <lineage>
        <taxon>Eukaryota</taxon>
        <taxon>Sar</taxon>
        <taxon>Stramenopiles</taxon>
        <taxon>Ochrophyta</taxon>
        <taxon>PX clade</taxon>
        <taxon>Xanthophyceae</taxon>
        <taxon>Tribonematales</taxon>
        <taxon>Tribonemataceae</taxon>
        <taxon>Tribonema</taxon>
    </lineage>
</organism>
<dbReference type="AlphaFoldDB" id="A0A836CIX6"/>
<gene>
    <name evidence="1" type="ORF">JKP88DRAFT_152066</name>
</gene>
<name>A0A836CIX6_9STRA</name>
<evidence type="ECO:0000313" key="2">
    <source>
        <dbReference type="Proteomes" id="UP000664859"/>
    </source>
</evidence>
<dbReference type="OrthoDB" id="547680at2759"/>
<evidence type="ECO:0000313" key="1">
    <source>
        <dbReference type="EMBL" id="KAG5185261.1"/>
    </source>
</evidence>
<dbReference type="EMBL" id="JAFCMP010000135">
    <property type="protein sequence ID" value="KAG5185261.1"/>
    <property type="molecule type" value="Genomic_DNA"/>
</dbReference>
<reference evidence="1" key="1">
    <citation type="submission" date="2021-02" db="EMBL/GenBank/DDBJ databases">
        <title>First Annotated Genome of the Yellow-green Alga Tribonema minus.</title>
        <authorList>
            <person name="Mahan K.M."/>
        </authorList>
    </citation>
    <scope>NUCLEOTIDE SEQUENCE</scope>
    <source>
        <strain evidence="1">UTEX B ZZ1240</strain>
    </source>
</reference>
<proteinExistence type="predicted"/>
<protein>
    <submittedName>
        <fullName evidence="1">Uncharacterized protein</fullName>
    </submittedName>
</protein>
<comment type="caution">
    <text evidence="1">The sequence shown here is derived from an EMBL/GenBank/DDBJ whole genome shotgun (WGS) entry which is preliminary data.</text>
</comment>
<dbReference type="Proteomes" id="UP000664859">
    <property type="component" value="Unassembled WGS sequence"/>
</dbReference>
<keyword evidence="2" id="KW-1185">Reference proteome</keyword>
<feature type="non-terminal residue" evidence="1">
    <location>
        <position position="61"/>
    </location>
</feature>
<accession>A0A836CIX6</accession>
<feature type="non-terminal residue" evidence="1">
    <location>
        <position position="1"/>
    </location>
</feature>
<sequence>QCSLCEANYDPASLTAAVTVKRVLDARQSWGVDVSSKRFSAPSLLYSPAKLCKFCSQFFPS</sequence>